<dbReference type="SUPFAM" id="SSF57667">
    <property type="entry name" value="beta-beta-alpha zinc fingers"/>
    <property type="match status" value="3"/>
</dbReference>
<dbReference type="Proteomes" id="UP000092462">
    <property type="component" value="Unassembled WGS sequence"/>
</dbReference>
<evidence type="ECO:0000256" key="12">
    <source>
        <dbReference type="SAM" id="MobiDB-lite"/>
    </source>
</evidence>
<sequence length="362" mass="41449">MTLQLRLLPDIFKETTSLDIHENDGLPKVLCSTCYDRLLEAYNFRKMCTAAALHFHQILSMDVPEEKYTPPENLSDFQFVDTSLNIKTEPDPEIEDYLCDMSDTLSIDDKLPEILKTEPDDDPKKEKIAPPERLDRETWTPIPSPDNSYCLPDRTDSDDSDDDHGECTSFECAICNSSFNRKSNLEMHVRQVHLGLKPCECKICGMQFETSNSLRNHLNTHQVTKQCNASKITAADNAIADESKSQKDIKKKGKEWSCELCSYKTFQKGTLKHHVKVVHKGIRELHCPECKRGFTRASVLKQHMLRHEGVKNYACPVCGVKKVTQTELRRHMMAIHKIEKMFSCEFCSFKSTLSGSLTFLDF</sequence>
<evidence type="ECO:0000313" key="14">
    <source>
        <dbReference type="Proteomes" id="UP000092462"/>
    </source>
</evidence>
<evidence type="ECO:0000256" key="4">
    <source>
        <dbReference type="ARBA" id="ARBA00022771"/>
    </source>
</evidence>
<name>A0A1B0DQD2_PHLPP</name>
<dbReference type="Pfam" id="PF00096">
    <property type="entry name" value="zf-C2H2"/>
    <property type="match status" value="3"/>
</dbReference>
<dbReference type="Pfam" id="PF07776">
    <property type="entry name" value="zf-AD"/>
    <property type="match status" value="1"/>
</dbReference>
<dbReference type="PROSITE" id="PS51915">
    <property type="entry name" value="ZAD"/>
    <property type="match status" value="1"/>
</dbReference>
<dbReference type="SUPFAM" id="SSF57716">
    <property type="entry name" value="Glucocorticoid receptor-like (DNA-binding domain)"/>
    <property type="match status" value="1"/>
</dbReference>
<dbReference type="PANTHER" id="PTHR16515">
    <property type="entry name" value="PR DOMAIN ZINC FINGER PROTEIN"/>
    <property type="match status" value="1"/>
</dbReference>
<evidence type="ECO:0000256" key="2">
    <source>
        <dbReference type="ARBA" id="ARBA00022723"/>
    </source>
</evidence>
<dbReference type="GO" id="GO:0010468">
    <property type="term" value="P:regulation of gene expression"/>
    <property type="evidence" value="ECO:0007669"/>
    <property type="project" value="TreeGrafter"/>
</dbReference>
<dbReference type="EMBL" id="AJVK01008541">
    <property type="status" value="NOT_ANNOTATED_CDS"/>
    <property type="molecule type" value="Genomic_DNA"/>
</dbReference>
<dbReference type="InterPro" id="IPR012934">
    <property type="entry name" value="Znf_AD"/>
</dbReference>
<dbReference type="InterPro" id="IPR050331">
    <property type="entry name" value="Zinc_finger"/>
</dbReference>
<keyword evidence="14" id="KW-1185">Reference proteome</keyword>
<dbReference type="VEuPathDB" id="VectorBase:PPAI010723"/>
<keyword evidence="6" id="KW-0805">Transcription regulation</keyword>
<dbReference type="PROSITE" id="PS50157">
    <property type="entry name" value="ZINC_FINGER_C2H2_2"/>
    <property type="match status" value="5"/>
</dbReference>
<keyword evidence="5" id="KW-0862">Zinc</keyword>
<dbReference type="GO" id="GO:0005634">
    <property type="term" value="C:nucleus"/>
    <property type="evidence" value="ECO:0007669"/>
    <property type="project" value="UniProtKB-SubCell"/>
</dbReference>
<dbReference type="EnsemblMetazoa" id="PPAI010723-RA">
    <property type="protein sequence ID" value="PPAI010723-PA"/>
    <property type="gene ID" value="PPAI010723"/>
</dbReference>
<dbReference type="SMART" id="SM00355">
    <property type="entry name" value="ZnF_C2H2"/>
    <property type="match status" value="5"/>
</dbReference>
<evidence type="ECO:0000256" key="6">
    <source>
        <dbReference type="ARBA" id="ARBA00023015"/>
    </source>
</evidence>
<keyword evidence="8" id="KW-0804">Transcription</keyword>
<keyword evidence="9" id="KW-0539">Nucleus</keyword>
<proteinExistence type="predicted"/>
<dbReference type="InterPro" id="IPR013087">
    <property type="entry name" value="Znf_C2H2_type"/>
</dbReference>
<evidence type="ECO:0000256" key="9">
    <source>
        <dbReference type="ARBA" id="ARBA00023242"/>
    </source>
</evidence>
<accession>A0A1B0DQD2</accession>
<comment type="caution">
    <text evidence="11">Lacks conserved residue(s) required for the propagation of feature annotation.</text>
</comment>
<dbReference type="AlphaFoldDB" id="A0A1B0DQD2"/>
<protein>
    <submittedName>
        <fullName evidence="13">Uncharacterized protein</fullName>
    </submittedName>
</protein>
<dbReference type="GO" id="GO:0008270">
    <property type="term" value="F:zinc ion binding"/>
    <property type="evidence" value="ECO:0007669"/>
    <property type="project" value="UniProtKB-KW"/>
</dbReference>
<evidence type="ECO:0000313" key="13">
    <source>
        <dbReference type="EnsemblMetazoa" id="PPAI010723-PA"/>
    </source>
</evidence>
<feature type="region of interest" description="Disordered" evidence="12">
    <location>
        <begin position="113"/>
        <end position="162"/>
    </location>
</feature>
<comment type="subcellular location">
    <subcellularLocation>
        <location evidence="1">Nucleus</location>
    </subcellularLocation>
</comment>
<evidence type="ECO:0000256" key="5">
    <source>
        <dbReference type="ARBA" id="ARBA00022833"/>
    </source>
</evidence>
<evidence type="ECO:0000256" key="10">
    <source>
        <dbReference type="PROSITE-ProRule" id="PRU00042"/>
    </source>
</evidence>
<keyword evidence="2" id="KW-0479">Metal-binding</keyword>
<evidence type="ECO:0000256" key="7">
    <source>
        <dbReference type="ARBA" id="ARBA00023125"/>
    </source>
</evidence>
<evidence type="ECO:0000256" key="11">
    <source>
        <dbReference type="PROSITE-ProRule" id="PRU01263"/>
    </source>
</evidence>
<dbReference type="Gene3D" id="3.40.1800.20">
    <property type="match status" value="1"/>
</dbReference>
<dbReference type="PROSITE" id="PS00028">
    <property type="entry name" value="ZINC_FINGER_C2H2_1"/>
    <property type="match status" value="3"/>
</dbReference>
<evidence type="ECO:0000256" key="3">
    <source>
        <dbReference type="ARBA" id="ARBA00022737"/>
    </source>
</evidence>
<organism evidence="13 14">
    <name type="scientific">Phlebotomus papatasi</name>
    <name type="common">Sandfly</name>
    <dbReference type="NCBI Taxonomy" id="29031"/>
    <lineage>
        <taxon>Eukaryota</taxon>
        <taxon>Metazoa</taxon>
        <taxon>Ecdysozoa</taxon>
        <taxon>Arthropoda</taxon>
        <taxon>Hexapoda</taxon>
        <taxon>Insecta</taxon>
        <taxon>Pterygota</taxon>
        <taxon>Neoptera</taxon>
        <taxon>Endopterygota</taxon>
        <taxon>Diptera</taxon>
        <taxon>Nematocera</taxon>
        <taxon>Psychodoidea</taxon>
        <taxon>Psychodidae</taxon>
        <taxon>Phlebotomus</taxon>
        <taxon>Phlebotomus</taxon>
    </lineage>
</organism>
<reference evidence="13" key="1">
    <citation type="submission" date="2022-08" db="UniProtKB">
        <authorList>
            <consortium name="EnsemblMetazoa"/>
        </authorList>
    </citation>
    <scope>IDENTIFICATION</scope>
    <source>
        <strain evidence="13">Israel</strain>
    </source>
</reference>
<evidence type="ECO:0000256" key="8">
    <source>
        <dbReference type="ARBA" id="ARBA00023163"/>
    </source>
</evidence>
<dbReference type="VEuPathDB" id="VectorBase:PPAPM1_009291"/>
<keyword evidence="3" id="KW-0677">Repeat</keyword>
<keyword evidence="7" id="KW-0238">DNA-binding</keyword>
<keyword evidence="4 10" id="KW-0863">Zinc-finger</keyword>
<dbReference type="GO" id="GO:0003677">
    <property type="term" value="F:DNA binding"/>
    <property type="evidence" value="ECO:0007669"/>
    <property type="project" value="UniProtKB-KW"/>
</dbReference>
<dbReference type="PANTHER" id="PTHR16515:SF49">
    <property type="entry name" value="GASTRULA ZINC FINGER PROTEIN XLCGF49.1-LIKE-RELATED"/>
    <property type="match status" value="1"/>
</dbReference>
<dbReference type="InterPro" id="IPR036236">
    <property type="entry name" value="Znf_C2H2_sf"/>
</dbReference>
<dbReference type="Gene3D" id="3.30.160.60">
    <property type="entry name" value="Classic Zinc Finger"/>
    <property type="match status" value="5"/>
</dbReference>
<evidence type="ECO:0000256" key="1">
    <source>
        <dbReference type="ARBA" id="ARBA00004123"/>
    </source>
</evidence>
<feature type="compositionally biased region" description="Basic and acidic residues" evidence="12">
    <location>
        <begin position="113"/>
        <end position="138"/>
    </location>
</feature>